<organism evidence="1 2">
    <name type="scientific">Streblomastix strix</name>
    <dbReference type="NCBI Taxonomy" id="222440"/>
    <lineage>
        <taxon>Eukaryota</taxon>
        <taxon>Metamonada</taxon>
        <taxon>Preaxostyla</taxon>
        <taxon>Oxymonadida</taxon>
        <taxon>Streblomastigidae</taxon>
        <taxon>Streblomastix</taxon>
    </lineage>
</organism>
<dbReference type="Proteomes" id="UP000324800">
    <property type="component" value="Unassembled WGS sequence"/>
</dbReference>
<dbReference type="EMBL" id="SNRW01029004">
    <property type="protein sequence ID" value="KAA6359035.1"/>
    <property type="molecule type" value="Genomic_DNA"/>
</dbReference>
<reference evidence="1 2" key="1">
    <citation type="submission" date="2019-03" db="EMBL/GenBank/DDBJ databases">
        <title>Single cell metagenomics reveals metabolic interactions within the superorganism composed of flagellate Streblomastix strix and complex community of Bacteroidetes bacteria on its surface.</title>
        <authorList>
            <person name="Treitli S.C."/>
            <person name="Kolisko M."/>
            <person name="Husnik F."/>
            <person name="Keeling P."/>
            <person name="Hampl V."/>
        </authorList>
    </citation>
    <scope>NUCLEOTIDE SEQUENCE [LARGE SCALE GENOMIC DNA]</scope>
    <source>
        <strain evidence="1">ST1C</strain>
    </source>
</reference>
<comment type="caution">
    <text evidence="1">The sequence shown here is derived from an EMBL/GenBank/DDBJ whole genome shotgun (WGS) entry which is preliminary data.</text>
</comment>
<feature type="non-terminal residue" evidence="1">
    <location>
        <position position="1"/>
    </location>
</feature>
<dbReference type="AlphaFoldDB" id="A0A5J4TNL6"/>
<protein>
    <submittedName>
        <fullName evidence="1">Uncharacterized protein</fullName>
    </submittedName>
</protein>
<gene>
    <name evidence="1" type="ORF">EZS28_045438</name>
</gene>
<proteinExistence type="predicted"/>
<accession>A0A5J4TNL6</accession>
<name>A0A5J4TNL6_9EUKA</name>
<evidence type="ECO:0000313" key="1">
    <source>
        <dbReference type="EMBL" id="KAA6359035.1"/>
    </source>
</evidence>
<evidence type="ECO:0000313" key="2">
    <source>
        <dbReference type="Proteomes" id="UP000324800"/>
    </source>
</evidence>
<sequence length="76" mass="8279">LILNSDKVTSNMLSISLGQLAQNADNNVILYAIKSIFNILGFGAKQASSSSQYPQFETISAYGGVDKLYSVLREMM</sequence>